<dbReference type="PANTHER" id="PTHR32089">
    <property type="entry name" value="METHYL-ACCEPTING CHEMOTAXIS PROTEIN MCPB"/>
    <property type="match status" value="1"/>
</dbReference>
<evidence type="ECO:0000256" key="3">
    <source>
        <dbReference type="ARBA" id="ARBA00029447"/>
    </source>
</evidence>
<feature type="compositionally biased region" description="Polar residues" evidence="5">
    <location>
        <begin position="356"/>
        <end position="377"/>
    </location>
</feature>
<dbReference type="Gene3D" id="1.10.287.950">
    <property type="entry name" value="Methyl-accepting chemotaxis protein"/>
    <property type="match status" value="1"/>
</dbReference>
<dbReference type="EMBL" id="DXEV01000126">
    <property type="protein sequence ID" value="HIX57077.1"/>
    <property type="molecule type" value="Genomic_DNA"/>
</dbReference>
<gene>
    <name evidence="8" type="ORF">H9850_06365</name>
</gene>
<dbReference type="PROSITE" id="PS50111">
    <property type="entry name" value="CHEMOTAXIS_TRANSDUC_2"/>
    <property type="match status" value="1"/>
</dbReference>
<dbReference type="GO" id="GO:0004888">
    <property type="term" value="F:transmembrane signaling receptor activity"/>
    <property type="evidence" value="ECO:0007669"/>
    <property type="project" value="InterPro"/>
</dbReference>
<dbReference type="Proteomes" id="UP000886829">
    <property type="component" value="Unassembled WGS sequence"/>
</dbReference>
<evidence type="ECO:0000256" key="1">
    <source>
        <dbReference type="ARBA" id="ARBA00004370"/>
    </source>
</evidence>
<organism evidence="8 9">
    <name type="scientific">Candidatus Anaerobiospirillum pullistercoris</name>
    <dbReference type="NCBI Taxonomy" id="2838452"/>
    <lineage>
        <taxon>Bacteria</taxon>
        <taxon>Pseudomonadati</taxon>
        <taxon>Pseudomonadota</taxon>
        <taxon>Gammaproteobacteria</taxon>
        <taxon>Aeromonadales</taxon>
        <taxon>Succinivibrionaceae</taxon>
        <taxon>Anaerobiospirillum</taxon>
    </lineage>
</organism>
<dbReference type="SMART" id="SM00283">
    <property type="entry name" value="MA"/>
    <property type="match status" value="1"/>
</dbReference>
<proteinExistence type="inferred from homology"/>
<dbReference type="InterPro" id="IPR004090">
    <property type="entry name" value="Chemotax_Me-accpt_rcpt"/>
</dbReference>
<dbReference type="PROSITE" id="PS50885">
    <property type="entry name" value="HAMP"/>
    <property type="match status" value="1"/>
</dbReference>
<dbReference type="InterPro" id="IPR003660">
    <property type="entry name" value="HAMP_dom"/>
</dbReference>
<sequence length="388" mass="42141">MADGDFDFEIVARSQDEFGQFRRSLQTMRDSMGHMVALTQQECIHINTELSKIKQAADTIVDSSHNVQSQALTVSSASDEMVEATSDIARNCESAANDSQQCQNKSQEVMQLLQQAFANVQLQMDHTQDNSDKIQRLSNLSQEISSIVSTIDEIASQTNLLALNAAIEAARAGAAGRGFAVVADEVRALATRTSSSTSDITDMVANIQNEAQSTTSSIQTSVQHMAQVNQDTHELEQLMHLIADFVRSVNNQITQIASSTEEQTSATTEISARAQNMTNAAISMTEQATLQKDSIVSTLNNIEHLNQALNFFKLSQHDYQQVAETYSLSSKVMAIADATDSSHAADADLPPLQYAKQYTSSTPDQSYPQNGNEQEGSSMGGLRSSVLA</sequence>
<evidence type="ECO:0000259" key="6">
    <source>
        <dbReference type="PROSITE" id="PS50111"/>
    </source>
</evidence>
<evidence type="ECO:0000313" key="9">
    <source>
        <dbReference type="Proteomes" id="UP000886829"/>
    </source>
</evidence>
<evidence type="ECO:0000259" key="7">
    <source>
        <dbReference type="PROSITE" id="PS50885"/>
    </source>
</evidence>
<feature type="region of interest" description="Disordered" evidence="5">
    <location>
        <begin position="356"/>
        <end position="388"/>
    </location>
</feature>
<dbReference type="GO" id="GO:0006935">
    <property type="term" value="P:chemotaxis"/>
    <property type="evidence" value="ECO:0007669"/>
    <property type="project" value="InterPro"/>
</dbReference>
<dbReference type="PRINTS" id="PR00260">
    <property type="entry name" value="CHEMTRNSDUCR"/>
</dbReference>
<dbReference type="Pfam" id="PF00015">
    <property type="entry name" value="MCPsignal"/>
    <property type="match status" value="1"/>
</dbReference>
<keyword evidence="2 4" id="KW-0807">Transducer</keyword>
<accession>A0A9D1WF35</accession>
<dbReference type="GO" id="GO:0016020">
    <property type="term" value="C:membrane"/>
    <property type="evidence" value="ECO:0007669"/>
    <property type="project" value="UniProtKB-SubCell"/>
</dbReference>
<feature type="domain" description="HAMP" evidence="7">
    <location>
        <begin position="1"/>
        <end position="37"/>
    </location>
</feature>
<comment type="caution">
    <text evidence="8">The sequence shown here is derived from an EMBL/GenBank/DDBJ whole genome shotgun (WGS) entry which is preliminary data.</text>
</comment>
<protein>
    <submittedName>
        <fullName evidence="8">Methyl-accepting chemotaxis protein</fullName>
    </submittedName>
</protein>
<comment type="subcellular location">
    <subcellularLocation>
        <location evidence="1">Membrane</location>
    </subcellularLocation>
</comment>
<feature type="domain" description="Methyl-accepting transducer" evidence="6">
    <location>
        <begin position="42"/>
        <end position="278"/>
    </location>
</feature>
<dbReference type="InterPro" id="IPR004089">
    <property type="entry name" value="MCPsignal_dom"/>
</dbReference>
<dbReference type="PANTHER" id="PTHR32089:SF112">
    <property type="entry name" value="LYSOZYME-LIKE PROTEIN-RELATED"/>
    <property type="match status" value="1"/>
</dbReference>
<name>A0A9D1WF35_9GAMM</name>
<evidence type="ECO:0000256" key="2">
    <source>
        <dbReference type="ARBA" id="ARBA00023224"/>
    </source>
</evidence>
<dbReference type="AlphaFoldDB" id="A0A9D1WF35"/>
<evidence type="ECO:0000256" key="5">
    <source>
        <dbReference type="SAM" id="MobiDB-lite"/>
    </source>
</evidence>
<evidence type="ECO:0000256" key="4">
    <source>
        <dbReference type="PROSITE-ProRule" id="PRU00284"/>
    </source>
</evidence>
<comment type="similarity">
    <text evidence="3">Belongs to the methyl-accepting chemotaxis (MCP) protein family.</text>
</comment>
<dbReference type="CDD" id="cd06225">
    <property type="entry name" value="HAMP"/>
    <property type="match status" value="1"/>
</dbReference>
<dbReference type="SUPFAM" id="SSF58104">
    <property type="entry name" value="Methyl-accepting chemotaxis protein (MCP) signaling domain"/>
    <property type="match status" value="1"/>
</dbReference>
<evidence type="ECO:0000313" key="8">
    <source>
        <dbReference type="EMBL" id="HIX57077.1"/>
    </source>
</evidence>
<reference evidence="8" key="1">
    <citation type="journal article" date="2021" name="PeerJ">
        <title>Extensive microbial diversity within the chicken gut microbiome revealed by metagenomics and culture.</title>
        <authorList>
            <person name="Gilroy R."/>
            <person name="Ravi A."/>
            <person name="Getino M."/>
            <person name="Pursley I."/>
            <person name="Horton D.L."/>
            <person name="Alikhan N.F."/>
            <person name="Baker D."/>
            <person name="Gharbi K."/>
            <person name="Hall N."/>
            <person name="Watson M."/>
            <person name="Adriaenssens E.M."/>
            <person name="Foster-Nyarko E."/>
            <person name="Jarju S."/>
            <person name="Secka A."/>
            <person name="Antonio M."/>
            <person name="Oren A."/>
            <person name="Chaudhuri R.R."/>
            <person name="La Ragione R."/>
            <person name="Hildebrand F."/>
            <person name="Pallen M.J."/>
        </authorList>
    </citation>
    <scope>NUCLEOTIDE SEQUENCE</scope>
    <source>
        <strain evidence="8">USASDec5-558</strain>
    </source>
</reference>
<reference evidence="8" key="2">
    <citation type="submission" date="2021-04" db="EMBL/GenBank/DDBJ databases">
        <authorList>
            <person name="Gilroy R."/>
        </authorList>
    </citation>
    <scope>NUCLEOTIDE SEQUENCE</scope>
    <source>
        <strain evidence="8">USASDec5-558</strain>
    </source>
</reference>
<dbReference type="GO" id="GO:0007165">
    <property type="term" value="P:signal transduction"/>
    <property type="evidence" value="ECO:0007669"/>
    <property type="project" value="UniProtKB-KW"/>
</dbReference>